<dbReference type="EMBL" id="AP018365">
    <property type="protein sequence ID" value="BBA95617.1"/>
    <property type="molecule type" value="Genomic_DNA"/>
</dbReference>
<comment type="subcellular location">
    <subcellularLocation>
        <location evidence="1 7">Cell membrane</location>
        <topology evidence="1 7">Multi-pass membrane protein</topology>
    </subcellularLocation>
</comment>
<reference evidence="10 11" key="2">
    <citation type="journal article" date="2011" name="J. Antibiot.">
        <title>Furaquinocins I and J: novel polyketide isoprenoid hybrid compounds from Streptomyces reveromyceticus SN-593.</title>
        <authorList>
            <person name="Panthee S."/>
            <person name="Takahashi S."/>
            <person name="Takagi H."/>
            <person name="Nogawa T."/>
            <person name="Oowada E."/>
            <person name="Uramoto M."/>
            <person name="Osada H."/>
        </authorList>
    </citation>
    <scope>NUCLEOTIDE SEQUENCE [LARGE SCALE GENOMIC DNA]</scope>
    <source>
        <strain evidence="10 11">SN-593</strain>
    </source>
</reference>
<dbReference type="Gene3D" id="1.10.3720.10">
    <property type="entry name" value="MetI-like"/>
    <property type="match status" value="1"/>
</dbReference>
<evidence type="ECO:0000256" key="5">
    <source>
        <dbReference type="ARBA" id="ARBA00022989"/>
    </source>
</evidence>
<evidence type="ECO:0000256" key="8">
    <source>
        <dbReference type="SAM" id="MobiDB-lite"/>
    </source>
</evidence>
<feature type="transmembrane region" description="Helical" evidence="7">
    <location>
        <begin position="73"/>
        <end position="90"/>
    </location>
</feature>
<feature type="transmembrane region" description="Helical" evidence="7">
    <location>
        <begin position="283"/>
        <end position="304"/>
    </location>
</feature>
<keyword evidence="2 7" id="KW-0813">Transport</keyword>
<reference evidence="10 11" key="4">
    <citation type="journal article" date="2020" name="Sci. Rep.">
        <title>beta-carboline chemical signals induce reveromycin production through a LuxR family regulator in Streptomyces sp. SN-593.</title>
        <authorList>
            <person name="Panthee S."/>
            <person name="Kito N."/>
            <person name="Hayashi T."/>
            <person name="Shimizu T."/>
            <person name="Ishikawa J."/>
            <person name="Hamamoto H."/>
            <person name="Osada H."/>
            <person name="Takahashi S."/>
        </authorList>
    </citation>
    <scope>NUCLEOTIDE SEQUENCE [LARGE SCALE GENOMIC DNA]</scope>
    <source>
        <strain evidence="10 11">SN-593</strain>
    </source>
</reference>
<evidence type="ECO:0000313" key="10">
    <source>
        <dbReference type="EMBL" id="BBA95617.1"/>
    </source>
</evidence>
<evidence type="ECO:0000256" key="6">
    <source>
        <dbReference type="ARBA" id="ARBA00023136"/>
    </source>
</evidence>
<dbReference type="PANTHER" id="PTHR30151:SF0">
    <property type="entry name" value="ABC TRANSPORTER PERMEASE PROTEIN MJ0413-RELATED"/>
    <property type="match status" value="1"/>
</dbReference>
<feature type="transmembrane region" description="Helical" evidence="7">
    <location>
        <begin position="227"/>
        <end position="248"/>
    </location>
</feature>
<reference evidence="10 11" key="1">
    <citation type="journal article" date="2010" name="J. Bacteriol.">
        <title>Biochemical characterization of a novel indole prenyltransferase from Streptomyces sp. SN-593.</title>
        <authorList>
            <person name="Takahashi S."/>
            <person name="Takagi H."/>
            <person name="Toyoda A."/>
            <person name="Uramoto M."/>
            <person name="Nogawa T."/>
            <person name="Ueki M."/>
            <person name="Sakaki Y."/>
            <person name="Osada H."/>
        </authorList>
    </citation>
    <scope>NUCLEOTIDE SEQUENCE [LARGE SCALE GENOMIC DNA]</scope>
    <source>
        <strain evidence="10 11">SN-593</strain>
    </source>
</reference>
<reference evidence="10 11" key="3">
    <citation type="journal article" date="2011" name="Nat. Chem. Biol.">
        <title>Reveromycin A biosynthesis uses RevG and RevJ for stereospecific spiroacetal formation.</title>
        <authorList>
            <person name="Takahashi S."/>
            <person name="Toyoda A."/>
            <person name="Sekiyama Y."/>
            <person name="Takagi H."/>
            <person name="Nogawa T."/>
            <person name="Uramoto M."/>
            <person name="Suzuki R."/>
            <person name="Koshino H."/>
            <person name="Kumano T."/>
            <person name="Panthee S."/>
            <person name="Dairi T."/>
            <person name="Ishikawa J."/>
            <person name="Ikeda H."/>
            <person name="Sakaki Y."/>
            <person name="Osada H."/>
        </authorList>
    </citation>
    <scope>NUCLEOTIDE SEQUENCE [LARGE SCALE GENOMIC DNA]</scope>
    <source>
        <strain evidence="10 11">SN-593</strain>
    </source>
</reference>
<keyword evidence="3" id="KW-1003">Cell membrane</keyword>
<feature type="region of interest" description="Disordered" evidence="8">
    <location>
        <begin position="1"/>
        <end position="57"/>
    </location>
</feature>
<sequence length="315" mass="32867">MSRHERSEATMDLATTGKDGEPSAGAPSAGAPSAGTGAAGTGAAAAAGAEDAPPAAGAATARPLDWRRGAPRLLLNVIAVAVGVGLWALLASRGVHDLPGPVAVARRAGQLLGDGTLEDDIAASLRRVLTGFLLGTVLAVVVGFLMGWYPIARGLFEPYVQFFRTVPPLAVIPLAVVLMGIGETPKIFVIFLAAFLSSVVATFQGVLDVDRTLVDAARVLGARDRTIFLKVVIPASAPFILVGMRIGLGAAWSTLVAAELIAAQQGLGFRMQHAETYYDLDTIFVGLITIGVLGLVMDRLLLLAERRLTGWQERR</sequence>
<proteinExistence type="inferred from homology"/>
<organism evidence="10 11">
    <name type="scientific">Actinacidiphila reveromycinica</name>
    <dbReference type="NCBI Taxonomy" id="659352"/>
    <lineage>
        <taxon>Bacteria</taxon>
        <taxon>Bacillati</taxon>
        <taxon>Actinomycetota</taxon>
        <taxon>Actinomycetes</taxon>
        <taxon>Kitasatosporales</taxon>
        <taxon>Streptomycetaceae</taxon>
        <taxon>Actinacidiphila</taxon>
    </lineage>
</organism>
<dbReference type="Proteomes" id="UP000595703">
    <property type="component" value="Chromosome"/>
</dbReference>
<dbReference type="InterPro" id="IPR035906">
    <property type="entry name" value="MetI-like_sf"/>
</dbReference>
<keyword evidence="5 7" id="KW-1133">Transmembrane helix</keyword>
<keyword evidence="4 7" id="KW-0812">Transmembrane</keyword>
<dbReference type="GO" id="GO:0042918">
    <property type="term" value="P:alkanesulfonate transmembrane transport"/>
    <property type="evidence" value="ECO:0007669"/>
    <property type="project" value="UniProtKB-ARBA"/>
</dbReference>
<feature type="transmembrane region" description="Helical" evidence="7">
    <location>
        <begin position="128"/>
        <end position="150"/>
    </location>
</feature>
<feature type="transmembrane region" description="Helical" evidence="7">
    <location>
        <begin position="162"/>
        <end position="181"/>
    </location>
</feature>
<evidence type="ECO:0000256" key="1">
    <source>
        <dbReference type="ARBA" id="ARBA00004651"/>
    </source>
</evidence>
<dbReference type="CDD" id="cd06261">
    <property type="entry name" value="TM_PBP2"/>
    <property type="match status" value="1"/>
</dbReference>
<evidence type="ECO:0000259" key="9">
    <source>
        <dbReference type="PROSITE" id="PS50928"/>
    </source>
</evidence>
<dbReference type="PROSITE" id="PS50928">
    <property type="entry name" value="ABC_TM1"/>
    <property type="match status" value="1"/>
</dbReference>
<dbReference type="PANTHER" id="PTHR30151">
    <property type="entry name" value="ALKANE SULFONATE ABC TRANSPORTER-RELATED, MEMBRANE SUBUNIT"/>
    <property type="match status" value="1"/>
</dbReference>
<accession>A0A7U3UN36</accession>
<evidence type="ECO:0000256" key="4">
    <source>
        <dbReference type="ARBA" id="ARBA00022692"/>
    </source>
</evidence>
<feature type="transmembrane region" description="Helical" evidence="7">
    <location>
        <begin position="187"/>
        <end position="207"/>
    </location>
</feature>
<protein>
    <submittedName>
        <fullName evidence="10">Putative ABC transporter permease</fullName>
    </submittedName>
</protein>
<gene>
    <name evidence="10" type="ORF">RVR_542</name>
</gene>
<dbReference type="SUPFAM" id="SSF161098">
    <property type="entry name" value="MetI-like"/>
    <property type="match status" value="1"/>
</dbReference>
<dbReference type="InterPro" id="IPR000515">
    <property type="entry name" value="MetI-like"/>
</dbReference>
<keyword evidence="11" id="KW-1185">Reference proteome</keyword>
<comment type="similarity">
    <text evidence="7">Belongs to the binding-protein-dependent transport system permease family.</text>
</comment>
<evidence type="ECO:0000313" key="11">
    <source>
        <dbReference type="Proteomes" id="UP000595703"/>
    </source>
</evidence>
<dbReference type="Pfam" id="PF00528">
    <property type="entry name" value="BPD_transp_1"/>
    <property type="match status" value="1"/>
</dbReference>
<evidence type="ECO:0000256" key="3">
    <source>
        <dbReference type="ARBA" id="ARBA00022475"/>
    </source>
</evidence>
<dbReference type="KEGG" id="arev:RVR_542"/>
<name>A0A7U3UN36_9ACTN</name>
<dbReference type="FunFam" id="1.10.3720.10:FF:000003">
    <property type="entry name" value="Aliphatic sulfonate ABC transporter permease"/>
    <property type="match status" value="1"/>
</dbReference>
<feature type="compositionally biased region" description="Low complexity" evidence="8">
    <location>
        <begin position="22"/>
        <end position="57"/>
    </location>
</feature>
<feature type="domain" description="ABC transmembrane type-1" evidence="9">
    <location>
        <begin position="121"/>
        <end position="301"/>
    </location>
</feature>
<evidence type="ECO:0000256" key="2">
    <source>
        <dbReference type="ARBA" id="ARBA00022448"/>
    </source>
</evidence>
<dbReference type="AlphaFoldDB" id="A0A7U3UN36"/>
<keyword evidence="6 7" id="KW-0472">Membrane</keyword>
<dbReference type="GO" id="GO:0005886">
    <property type="term" value="C:plasma membrane"/>
    <property type="evidence" value="ECO:0007669"/>
    <property type="project" value="UniProtKB-SubCell"/>
</dbReference>
<evidence type="ECO:0000256" key="7">
    <source>
        <dbReference type="RuleBase" id="RU363032"/>
    </source>
</evidence>